<keyword evidence="4" id="KW-0863">Zinc-finger</keyword>
<dbReference type="InterPro" id="IPR036236">
    <property type="entry name" value="Znf_C2H2_sf"/>
</dbReference>
<dbReference type="PROSITE" id="PS00028">
    <property type="entry name" value="ZINC_FINGER_C2H2_1"/>
    <property type="match status" value="2"/>
</dbReference>
<dbReference type="GO" id="GO:0005634">
    <property type="term" value="C:nucleus"/>
    <property type="evidence" value="ECO:0007669"/>
    <property type="project" value="UniProtKB-SubCell"/>
</dbReference>
<accession>A0A6A4NGM8</accession>
<proteinExistence type="predicted"/>
<evidence type="ECO:0000256" key="8">
    <source>
        <dbReference type="ARBA" id="ARBA00023242"/>
    </source>
</evidence>
<organism evidence="9 10">
    <name type="scientific">Lupinus albus</name>
    <name type="common">White lupine</name>
    <name type="synonym">Lupinus termis</name>
    <dbReference type="NCBI Taxonomy" id="3870"/>
    <lineage>
        <taxon>Eukaryota</taxon>
        <taxon>Viridiplantae</taxon>
        <taxon>Streptophyta</taxon>
        <taxon>Embryophyta</taxon>
        <taxon>Tracheophyta</taxon>
        <taxon>Spermatophyta</taxon>
        <taxon>Magnoliopsida</taxon>
        <taxon>eudicotyledons</taxon>
        <taxon>Gunneridae</taxon>
        <taxon>Pentapetalae</taxon>
        <taxon>rosids</taxon>
        <taxon>fabids</taxon>
        <taxon>Fabales</taxon>
        <taxon>Fabaceae</taxon>
        <taxon>Papilionoideae</taxon>
        <taxon>50 kb inversion clade</taxon>
        <taxon>genistoids sensu lato</taxon>
        <taxon>core genistoids</taxon>
        <taxon>Genisteae</taxon>
        <taxon>Lupinus</taxon>
    </lineage>
</organism>
<dbReference type="PROSITE" id="PS50157">
    <property type="entry name" value="ZINC_FINGER_C2H2_2"/>
    <property type="match status" value="2"/>
</dbReference>
<evidence type="ECO:0000256" key="6">
    <source>
        <dbReference type="ARBA" id="ARBA00023015"/>
    </source>
</evidence>
<dbReference type="OrthoDB" id="9411774at2759"/>
<dbReference type="GO" id="GO:0010200">
    <property type="term" value="P:response to chitin"/>
    <property type="evidence" value="ECO:0007669"/>
    <property type="project" value="TreeGrafter"/>
</dbReference>
<evidence type="ECO:0000256" key="2">
    <source>
        <dbReference type="ARBA" id="ARBA00022723"/>
    </source>
</evidence>
<dbReference type="GO" id="GO:0008270">
    <property type="term" value="F:zinc ion binding"/>
    <property type="evidence" value="ECO:0007669"/>
    <property type="project" value="UniProtKB-KW"/>
</dbReference>
<dbReference type="GO" id="GO:0006950">
    <property type="term" value="P:response to stress"/>
    <property type="evidence" value="ECO:0007669"/>
    <property type="project" value="TreeGrafter"/>
</dbReference>
<evidence type="ECO:0000256" key="4">
    <source>
        <dbReference type="ARBA" id="ARBA00022771"/>
    </source>
</evidence>
<keyword evidence="6" id="KW-0805">Transcription regulation</keyword>
<evidence type="ECO:0000256" key="1">
    <source>
        <dbReference type="ARBA" id="ARBA00004123"/>
    </source>
</evidence>
<evidence type="ECO:0000256" key="3">
    <source>
        <dbReference type="ARBA" id="ARBA00022737"/>
    </source>
</evidence>
<gene>
    <name evidence="9" type="ORF">Lalb_Chr21g0314401</name>
</gene>
<reference evidence="10" key="1">
    <citation type="journal article" date="2020" name="Nat. Commun.">
        <title>Genome sequence of the cluster root forming white lupin.</title>
        <authorList>
            <person name="Hufnagel B."/>
            <person name="Marques A."/>
            <person name="Soriano A."/>
            <person name="Marques L."/>
            <person name="Divol F."/>
            <person name="Doumas P."/>
            <person name="Sallet E."/>
            <person name="Mancinotti D."/>
            <person name="Carrere S."/>
            <person name="Marande W."/>
            <person name="Arribat S."/>
            <person name="Keller J."/>
            <person name="Huneau C."/>
            <person name="Blein T."/>
            <person name="Aime D."/>
            <person name="Laguerre M."/>
            <person name="Taylor J."/>
            <person name="Schubert V."/>
            <person name="Nelson M."/>
            <person name="Geu-Flores F."/>
            <person name="Crespi M."/>
            <person name="Gallardo-Guerrero K."/>
            <person name="Delaux P.-M."/>
            <person name="Salse J."/>
            <person name="Berges H."/>
            <person name="Guyot R."/>
            <person name="Gouzy J."/>
            <person name="Peret B."/>
        </authorList>
    </citation>
    <scope>NUCLEOTIDE SEQUENCE [LARGE SCALE GENOMIC DNA]</scope>
    <source>
        <strain evidence="10">cv. Amiga</strain>
    </source>
</reference>
<protein>
    <submittedName>
        <fullName evidence="9">Putative transcription factor C2H2 family</fullName>
    </submittedName>
</protein>
<keyword evidence="2" id="KW-0479">Metal-binding</keyword>
<evidence type="ECO:0000313" key="9">
    <source>
        <dbReference type="EMBL" id="KAE9589955.1"/>
    </source>
</evidence>
<keyword evidence="5" id="KW-0862">Zinc</keyword>
<dbReference type="AlphaFoldDB" id="A0A6A4NGM8"/>
<comment type="subcellular location">
    <subcellularLocation>
        <location evidence="1">Nucleus</location>
    </subcellularLocation>
</comment>
<dbReference type="Gene3D" id="3.30.160.60">
    <property type="entry name" value="Classic Zinc Finger"/>
    <property type="match status" value="1"/>
</dbReference>
<comment type="caution">
    <text evidence="9">The sequence shown here is derived from an EMBL/GenBank/DDBJ whole genome shotgun (WGS) entry which is preliminary data.</text>
</comment>
<name>A0A6A4NGM8_LUPAL</name>
<evidence type="ECO:0000256" key="5">
    <source>
        <dbReference type="ARBA" id="ARBA00022833"/>
    </source>
</evidence>
<sequence length="165" mass="18751">MMKRMRENEEKESIALANNLMLLSKSLNKSYPSLEFKCKTCNRKFSSFQALGGHSASHKKQKLINVDQELMRQEAMKPKMHECSICGQEFTMGQALGGHMRRHRVSAATNEKGFSSIKHDIAKVPVLKRLNSKRVMCLDLNLTPLENDLKLLFGNKAPQVDLSLF</sequence>
<evidence type="ECO:0000256" key="7">
    <source>
        <dbReference type="ARBA" id="ARBA00023163"/>
    </source>
</evidence>
<dbReference type="EMBL" id="WOCE01000021">
    <property type="protein sequence ID" value="KAE9589955.1"/>
    <property type="molecule type" value="Genomic_DNA"/>
</dbReference>
<keyword evidence="8" id="KW-0539">Nucleus</keyword>
<dbReference type="Proteomes" id="UP000447434">
    <property type="component" value="Chromosome 21"/>
</dbReference>
<dbReference type="SMART" id="SM00355">
    <property type="entry name" value="ZnF_C2H2"/>
    <property type="match status" value="2"/>
</dbReference>
<keyword evidence="3" id="KW-0677">Repeat</keyword>
<dbReference type="InterPro" id="IPR013087">
    <property type="entry name" value="Znf_C2H2_type"/>
</dbReference>
<dbReference type="Pfam" id="PF13912">
    <property type="entry name" value="zf-C2H2_6"/>
    <property type="match status" value="2"/>
</dbReference>
<keyword evidence="7" id="KW-0804">Transcription</keyword>
<dbReference type="PANTHER" id="PTHR26374">
    <property type="entry name" value="ZINC FINGER PROTEIN ZAT5"/>
    <property type="match status" value="1"/>
</dbReference>
<keyword evidence="10" id="KW-1185">Reference proteome</keyword>
<dbReference type="SUPFAM" id="SSF57667">
    <property type="entry name" value="beta-beta-alpha zinc fingers"/>
    <property type="match status" value="1"/>
</dbReference>
<evidence type="ECO:0000313" key="10">
    <source>
        <dbReference type="Proteomes" id="UP000447434"/>
    </source>
</evidence>
<dbReference type="PANTHER" id="PTHR26374:SF360">
    <property type="entry name" value="ZINC FINGER PROTEIN ZAT18"/>
    <property type="match status" value="1"/>
</dbReference>